<accession>A0A917LIM3</accession>
<gene>
    <name evidence="6" type="ORF">GCM10007304_45930</name>
</gene>
<dbReference type="Proteomes" id="UP000654257">
    <property type="component" value="Unassembled WGS sequence"/>
</dbReference>
<comment type="caution">
    <text evidence="6">The sequence shown here is derived from an EMBL/GenBank/DDBJ whole genome shotgun (WGS) entry which is preliminary data.</text>
</comment>
<keyword evidence="2 4" id="KW-0238">DNA-binding</keyword>
<dbReference type="Pfam" id="PF00440">
    <property type="entry name" value="TetR_N"/>
    <property type="match status" value="1"/>
</dbReference>
<dbReference type="InterPro" id="IPR011075">
    <property type="entry name" value="TetR_C"/>
</dbReference>
<evidence type="ECO:0000256" key="2">
    <source>
        <dbReference type="ARBA" id="ARBA00023125"/>
    </source>
</evidence>
<dbReference type="InterPro" id="IPR050109">
    <property type="entry name" value="HTH-type_TetR-like_transc_reg"/>
</dbReference>
<dbReference type="PROSITE" id="PS50977">
    <property type="entry name" value="HTH_TETR_2"/>
    <property type="match status" value="1"/>
</dbReference>
<dbReference type="GO" id="GO:0003700">
    <property type="term" value="F:DNA-binding transcription factor activity"/>
    <property type="evidence" value="ECO:0007669"/>
    <property type="project" value="TreeGrafter"/>
</dbReference>
<dbReference type="Pfam" id="PF16859">
    <property type="entry name" value="TetR_C_11"/>
    <property type="match status" value="1"/>
</dbReference>
<dbReference type="GO" id="GO:0000976">
    <property type="term" value="F:transcription cis-regulatory region binding"/>
    <property type="evidence" value="ECO:0007669"/>
    <property type="project" value="TreeGrafter"/>
</dbReference>
<reference evidence="6" key="1">
    <citation type="journal article" date="2014" name="Int. J. Syst. Evol. Microbiol.">
        <title>Complete genome sequence of Corynebacterium casei LMG S-19264T (=DSM 44701T), isolated from a smear-ripened cheese.</title>
        <authorList>
            <consortium name="US DOE Joint Genome Institute (JGI-PGF)"/>
            <person name="Walter F."/>
            <person name="Albersmeier A."/>
            <person name="Kalinowski J."/>
            <person name="Ruckert C."/>
        </authorList>
    </citation>
    <scope>NUCLEOTIDE SEQUENCE</scope>
    <source>
        <strain evidence="6">CCM 7905</strain>
    </source>
</reference>
<name>A0A917LIM3_9NOCA</name>
<dbReference type="AlphaFoldDB" id="A0A917LIM3"/>
<dbReference type="SUPFAM" id="SSF46689">
    <property type="entry name" value="Homeodomain-like"/>
    <property type="match status" value="1"/>
</dbReference>
<dbReference type="InterPro" id="IPR036271">
    <property type="entry name" value="Tet_transcr_reg_TetR-rel_C_sf"/>
</dbReference>
<dbReference type="Gene3D" id="1.10.357.10">
    <property type="entry name" value="Tetracycline Repressor, domain 2"/>
    <property type="match status" value="1"/>
</dbReference>
<keyword evidence="3" id="KW-0804">Transcription</keyword>
<evidence type="ECO:0000256" key="4">
    <source>
        <dbReference type="PROSITE-ProRule" id="PRU00335"/>
    </source>
</evidence>
<evidence type="ECO:0000259" key="5">
    <source>
        <dbReference type="PROSITE" id="PS50977"/>
    </source>
</evidence>
<dbReference type="Gene3D" id="1.10.10.60">
    <property type="entry name" value="Homeodomain-like"/>
    <property type="match status" value="1"/>
</dbReference>
<dbReference type="PANTHER" id="PTHR30055">
    <property type="entry name" value="HTH-TYPE TRANSCRIPTIONAL REGULATOR RUTR"/>
    <property type="match status" value="1"/>
</dbReference>
<dbReference type="PANTHER" id="PTHR30055:SF148">
    <property type="entry name" value="TETR-FAMILY TRANSCRIPTIONAL REGULATOR"/>
    <property type="match status" value="1"/>
</dbReference>
<keyword evidence="1" id="KW-0805">Transcription regulation</keyword>
<dbReference type="SUPFAM" id="SSF48498">
    <property type="entry name" value="Tetracyclin repressor-like, C-terminal domain"/>
    <property type="match status" value="1"/>
</dbReference>
<dbReference type="InterPro" id="IPR001647">
    <property type="entry name" value="HTH_TetR"/>
</dbReference>
<evidence type="ECO:0000313" key="7">
    <source>
        <dbReference type="Proteomes" id="UP000654257"/>
    </source>
</evidence>
<evidence type="ECO:0000256" key="3">
    <source>
        <dbReference type="ARBA" id="ARBA00023163"/>
    </source>
</evidence>
<protein>
    <submittedName>
        <fullName evidence="6">TetR family transcriptional regulator</fullName>
    </submittedName>
</protein>
<dbReference type="EMBL" id="BMCU01000006">
    <property type="protein sequence ID" value="GGG26944.1"/>
    <property type="molecule type" value="Genomic_DNA"/>
</dbReference>
<organism evidence="6 7">
    <name type="scientific">Rhodococcoides trifolii</name>
    <dbReference type="NCBI Taxonomy" id="908250"/>
    <lineage>
        <taxon>Bacteria</taxon>
        <taxon>Bacillati</taxon>
        <taxon>Actinomycetota</taxon>
        <taxon>Actinomycetes</taxon>
        <taxon>Mycobacteriales</taxon>
        <taxon>Nocardiaceae</taxon>
        <taxon>Rhodococcoides</taxon>
    </lineage>
</organism>
<dbReference type="InterPro" id="IPR009057">
    <property type="entry name" value="Homeodomain-like_sf"/>
</dbReference>
<evidence type="ECO:0000313" key="6">
    <source>
        <dbReference type="EMBL" id="GGG26944.1"/>
    </source>
</evidence>
<keyword evidence="7" id="KW-1185">Reference proteome</keyword>
<evidence type="ECO:0000256" key="1">
    <source>
        <dbReference type="ARBA" id="ARBA00023015"/>
    </source>
</evidence>
<sequence length="196" mass="21379">MSGMAVRSEASRKAVLQATMELLDGRGGTPAVTLQKLSIESIARQAGVSKMTIYRWWPNKAAIVIDSFIDNHVVQTPVRQDGPALAALREHLASLARVYSGPEGRLIAQLIAECQYDAATLAEFKERFWKGRVAAAQSLIERAVLEGDLTPGLDPDLIAETLYAPIYFRLLFQTGELDRASTEALLDAVLTGFAPH</sequence>
<feature type="domain" description="HTH tetR-type" evidence="5">
    <location>
        <begin position="9"/>
        <end position="75"/>
    </location>
</feature>
<proteinExistence type="predicted"/>
<feature type="DNA-binding region" description="H-T-H motif" evidence="4">
    <location>
        <begin position="38"/>
        <end position="57"/>
    </location>
</feature>
<reference evidence="6" key="2">
    <citation type="submission" date="2020-09" db="EMBL/GenBank/DDBJ databases">
        <authorList>
            <person name="Sun Q."/>
            <person name="Sedlacek I."/>
        </authorList>
    </citation>
    <scope>NUCLEOTIDE SEQUENCE</scope>
    <source>
        <strain evidence="6">CCM 7905</strain>
    </source>
</reference>